<accession>A0A9D4J2F7</accession>
<proteinExistence type="predicted"/>
<dbReference type="Proteomes" id="UP000828390">
    <property type="component" value="Unassembled WGS sequence"/>
</dbReference>
<dbReference type="EMBL" id="JAIWYP010000007">
    <property type="protein sequence ID" value="KAH3797286.1"/>
    <property type="molecule type" value="Genomic_DNA"/>
</dbReference>
<feature type="signal peptide" evidence="1">
    <location>
        <begin position="1"/>
        <end position="19"/>
    </location>
</feature>
<reference evidence="2" key="2">
    <citation type="submission" date="2020-11" db="EMBL/GenBank/DDBJ databases">
        <authorList>
            <person name="McCartney M.A."/>
            <person name="Auch B."/>
            <person name="Kono T."/>
            <person name="Mallez S."/>
            <person name="Becker A."/>
            <person name="Gohl D.M."/>
            <person name="Silverstein K.A.T."/>
            <person name="Koren S."/>
            <person name="Bechman K.B."/>
            <person name="Herman A."/>
            <person name="Abrahante J.E."/>
            <person name="Garbe J."/>
        </authorList>
    </citation>
    <scope>NUCLEOTIDE SEQUENCE</scope>
    <source>
        <strain evidence="2">Duluth1</strain>
        <tissue evidence="2">Whole animal</tissue>
    </source>
</reference>
<evidence type="ECO:0000313" key="3">
    <source>
        <dbReference type="Proteomes" id="UP000828390"/>
    </source>
</evidence>
<sequence>MYLEKWMLLLIILTKDLNSACRTSETAFGWIGSSPVFNYTLDINMDGTFSILSPTNLYPLQAGQQGPYQYLFGPNVLKCITLYIY</sequence>
<reference evidence="2" key="1">
    <citation type="journal article" date="2019" name="bioRxiv">
        <title>The Genome of the Zebra Mussel, Dreissena polymorpha: A Resource for Invasive Species Research.</title>
        <authorList>
            <person name="McCartney M.A."/>
            <person name="Auch B."/>
            <person name="Kono T."/>
            <person name="Mallez S."/>
            <person name="Zhang Y."/>
            <person name="Obille A."/>
            <person name="Becker A."/>
            <person name="Abrahante J.E."/>
            <person name="Garbe J."/>
            <person name="Badalamenti J.P."/>
            <person name="Herman A."/>
            <person name="Mangelson H."/>
            <person name="Liachko I."/>
            <person name="Sullivan S."/>
            <person name="Sone E.D."/>
            <person name="Koren S."/>
            <person name="Silverstein K.A.T."/>
            <person name="Beckman K.B."/>
            <person name="Gohl D.M."/>
        </authorList>
    </citation>
    <scope>NUCLEOTIDE SEQUENCE</scope>
    <source>
        <strain evidence="2">Duluth1</strain>
        <tissue evidence="2">Whole animal</tissue>
    </source>
</reference>
<feature type="non-terminal residue" evidence="2">
    <location>
        <position position="85"/>
    </location>
</feature>
<name>A0A9D4J2F7_DREPO</name>
<dbReference type="AlphaFoldDB" id="A0A9D4J2F7"/>
<evidence type="ECO:0000313" key="2">
    <source>
        <dbReference type="EMBL" id="KAH3797286.1"/>
    </source>
</evidence>
<evidence type="ECO:0000256" key="1">
    <source>
        <dbReference type="SAM" id="SignalP"/>
    </source>
</evidence>
<organism evidence="2 3">
    <name type="scientific">Dreissena polymorpha</name>
    <name type="common">Zebra mussel</name>
    <name type="synonym">Mytilus polymorpha</name>
    <dbReference type="NCBI Taxonomy" id="45954"/>
    <lineage>
        <taxon>Eukaryota</taxon>
        <taxon>Metazoa</taxon>
        <taxon>Spiralia</taxon>
        <taxon>Lophotrochozoa</taxon>
        <taxon>Mollusca</taxon>
        <taxon>Bivalvia</taxon>
        <taxon>Autobranchia</taxon>
        <taxon>Heteroconchia</taxon>
        <taxon>Euheterodonta</taxon>
        <taxon>Imparidentia</taxon>
        <taxon>Neoheterodontei</taxon>
        <taxon>Myida</taxon>
        <taxon>Dreissenoidea</taxon>
        <taxon>Dreissenidae</taxon>
        <taxon>Dreissena</taxon>
    </lineage>
</organism>
<comment type="caution">
    <text evidence="2">The sequence shown here is derived from an EMBL/GenBank/DDBJ whole genome shotgun (WGS) entry which is preliminary data.</text>
</comment>
<protein>
    <submittedName>
        <fullName evidence="2">Uncharacterized protein</fullName>
    </submittedName>
</protein>
<keyword evidence="3" id="KW-1185">Reference proteome</keyword>
<keyword evidence="1" id="KW-0732">Signal</keyword>
<feature type="chain" id="PRO_5038341254" evidence="1">
    <location>
        <begin position="20"/>
        <end position="85"/>
    </location>
</feature>
<gene>
    <name evidence="2" type="ORF">DPMN_150864</name>
</gene>